<reference evidence="2" key="2">
    <citation type="journal article" date="2024" name="Plant">
        <title>Genomic evolution and insights into agronomic trait innovations of Sesamum species.</title>
        <authorList>
            <person name="Miao H."/>
            <person name="Wang L."/>
            <person name="Qu L."/>
            <person name="Liu H."/>
            <person name="Sun Y."/>
            <person name="Le M."/>
            <person name="Wang Q."/>
            <person name="Wei S."/>
            <person name="Zheng Y."/>
            <person name="Lin W."/>
            <person name="Duan Y."/>
            <person name="Cao H."/>
            <person name="Xiong S."/>
            <person name="Wang X."/>
            <person name="Wei L."/>
            <person name="Li C."/>
            <person name="Ma Q."/>
            <person name="Ju M."/>
            <person name="Zhao R."/>
            <person name="Li G."/>
            <person name="Mu C."/>
            <person name="Tian Q."/>
            <person name="Mei H."/>
            <person name="Zhang T."/>
            <person name="Gao T."/>
            <person name="Zhang H."/>
        </authorList>
    </citation>
    <scope>NUCLEOTIDE SEQUENCE</scope>
    <source>
        <strain evidence="2">G02</strain>
    </source>
</reference>
<dbReference type="EMBL" id="JACGWJ010000005">
    <property type="protein sequence ID" value="KAL0419127.1"/>
    <property type="molecule type" value="Genomic_DNA"/>
</dbReference>
<evidence type="ECO:0000313" key="2">
    <source>
        <dbReference type="EMBL" id="KAL0419127.1"/>
    </source>
</evidence>
<reference evidence="2" key="1">
    <citation type="submission" date="2020-06" db="EMBL/GenBank/DDBJ databases">
        <authorList>
            <person name="Li T."/>
            <person name="Hu X."/>
            <person name="Zhang T."/>
            <person name="Song X."/>
            <person name="Zhang H."/>
            <person name="Dai N."/>
            <person name="Sheng W."/>
            <person name="Hou X."/>
            <person name="Wei L."/>
        </authorList>
    </citation>
    <scope>NUCLEOTIDE SEQUENCE</scope>
    <source>
        <strain evidence="2">G02</strain>
        <tissue evidence="2">Leaf</tissue>
    </source>
</reference>
<sequence length="75" mass="8415">MTKRKRCRRDLNQLLRSSGQQSGTSKVMQFPHVMLSGPASKPRAPGTLCFNGADQLWCALLELFMLQVQCCLCLD</sequence>
<comment type="caution">
    <text evidence="2">The sequence shown here is derived from an EMBL/GenBank/DDBJ whole genome shotgun (WGS) entry which is preliminary data.</text>
</comment>
<dbReference type="AlphaFoldDB" id="A0AAW2UQD9"/>
<proteinExistence type="predicted"/>
<feature type="compositionally biased region" description="Polar residues" evidence="1">
    <location>
        <begin position="14"/>
        <end position="25"/>
    </location>
</feature>
<gene>
    <name evidence="2" type="ORF">Sradi_1326200</name>
</gene>
<protein>
    <submittedName>
        <fullName evidence="2">Uncharacterized protein</fullName>
    </submittedName>
</protein>
<name>A0AAW2UQD9_SESRA</name>
<organism evidence="2">
    <name type="scientific">Sesamum radiatum</name>
    <name type="common">Black benniseed</name>
    <dbReference type="NCBI Taxonomy" id="300843"/>
    <lineage>
        <taxon>Eukaryota</taxon>
        <taxon>Viridiplantae</taxon>
        <taxon>Streptophyta</taxon>
        <taxon>Embryophyta</taxon>
        <taxon>Tracheophyta</taxon>
        <taxon>Spermatophyta</taxon>
        <taxon>Magnoliopsida</taxon>
        <taxon>eudicotyledons</taxon>
        <taxon>Gunneridae</taxon>
        <taxon>Pentapetalae</taxon>
        <taxon>asterids</taxon>
        <taxon>lamiids</taxon>
        <taxon>Lamiales</taxon>
        <taxon>Pedaliaceae</taxon>
        <taxon>Sesamum</taxon>
    </lineage>
</organism>
<accession>A0AAW2UQD9</accession>
<feature type="region of interest" description="Disordered" evidence="1">
    <location>
        <begin position="1"/>
        <end position="25"/>
    </location>
</feature>
<evidence type="ECO:0000256" key="1">
    <source>
        <dbReference type="SAM" id="MobiDB-lite"/>
    </source>
</evidence>